<evidence type="ECO:0000256" key="2">
    <source>
        <dbReference type="RuleBase" id="RU004447"/>
    </source>
</evidence>
<name>A0ABV1NV84_9ACTN</name>
<organism evidence="6 7">
    <name type="scientific">Nocardioides kribbensis</name>
    <dbReference type="NCBI Taxonomy" id="305517"/>
    <lineage>
        <taxon>Bacteria</taxon>
        <taxon>Bacillati</taxon>
        <taxon>Actinomycetota</taxon>
        <taxon>Actinomycetes</taxon>
        <taxon>Propionibacteriales</taxon>
        <taxon>Nocardioidaceae</taxon>
        <taxon>Nocardioides</taxon>
    </lineage>
</organism>
<dbReference type="PANTHER" id="PTHR11851">
    <property type="entry name" value="METALLOPROTEASE"/>
    <property type="match status" value="1"/>
</dbReference>
<dbReference type="Pfam" id="PF00675">
    <property type="entry name" value="Peptidase_M16"/>
    <property type="match status" value="1"/>
</dbReference>
<accession>A0ABV1NV84</accession>
<dbReference type="Gene3D" id="3.30.830.10">
    <property type="entry name" value="Metalloenzyme, LuxS/M16 peptidase-like"/>
    <property type="match status" value="2"/>
</dbReference>
<evidence type="ECO:0000313" key="7">
    <source>
        <dbReference type="Proteomes" id="UP001482520"/>
    </source>
</evidence>
<dbReference type="InterPro" id="IPR050361">
    <property type="entry name" value="MPP/UQCRC_Complex"/>
</dbReference>
<evidence type="ECO:0000259" key="5">
    <source>
        <dbReference type="Pfam" id="PF05193"/>
    </source>
</evidence>
<dbReference type="InterPro" id="IPR011249">
    <property type="entry name" value="Metalloenz_LuxS/M16"/>
</dbReference>
<comment type="caution">
    <text evidence="6">The sequence shown here is derived from an EMBL/GenBank/DDBJ whole genome shotgun (WGS) entry which is preliminary data.</text>
</comment>
<gene>
    <name evidence="6" type="ORF">V6R90_03980</name>
</gene>
<dbReference type="InterPro" id="IPR011765">
    <property type="entry name" value="Pept_M16_N"/>
</dbReference>
<dbReference type="SUPFAM" id="SSF63411">
    <property type="entry name" value="LuxS/MPP-like metallohydrolase"/>
    <property type="match status" value="2"/>
</dbReference>
<evidence type="ECO:0000256" key="3">
    <source>
        <dbReference type="SAM" id="MobiDB-lite"/>
    </source>
</evidence>
<evidence type="ECO:0000313" key="6">
    <source>
        <dbReference type="EMBL" id="MEQ7846426.1"/>
    </source>
</evidence>
<reference evidence="6 7" key="1">
    <citation type="submission" date="2024-02" db="EMBL/GenBank/DDBJ databases">
        <title>Full genome sequence of Nocardioides kribbensis.</title>
        <authorList>
            <person name="Poletto B.L."/>
            <person name="Silva G."/>
            <person name="Galante D."/>
            <person name="Campos K.R."/>
            <person name="Santos M.B.N."/>
            <person name="Sacchi C.T."/>
        </authorList>
    </citation>
    <scope>NUCLEOTIDE SEQUENCE [LARGE SCALE GENOMIC DNA]</scope>
    <source>
        <strain evidence="6 7">O4R</strain>
    </source>
</reference>
<dbReference type="PROSITE" id="PS00143">
    <property type="entry name" value="INSULINASE"/>
    <property type="match status" value="1"/>
</dbReference>
<dbReference type="InterPro" id="IPR001431">
    <property type="entry name" value="Pept_M16_Zn_BS"/>
</dbReference>
<feature type="domain" description="Peptidase M16 C-terminal" evidence="5">
    <location>
        <begin position="224"/>
        <end position="410"/>
    </location>
</feature>
<dbReference type="EMBL" id="JBEGDP010000003">
    <property type="protein sequence ID" value="MEQ7846426.1"/>
    <property type="molecule type" value="Genomic_DNA"/>
</dbReference>
<sequence length="478" mass="50418">MVAAPRSTRPSTSGGSTASQAGATGPSAPSDRGLAARGPGTAHTLQTVTDAAGAVVSLVRRTVLPGGLRVITEHMAGVRSASIGVWVGVGSRDEDDTLHGCSHFLEHLLFKGTAERSALDISIALDAVGGEFNAFTAKEYTCFHARVLDDDLPLAVDVLGDMITASRIDADDVEAERDVILDEIAMHDDDPDDVVHNLFAEQAWGSTSPLGRSIAGTEESITAMTRERIVAFYRRHYRPATMVVAVAGNVDHDVVVAQVEAAFGRGGFLDGDEEPVTLAPGGADDAAGGRALLPVRPGTVATTRPFEQVNVVLGMEGITRNDPRRFALGVINTALGGGTSSRLFQEVRERRGLAYSVYSFESHHLDSGLVGVSVGCLPARLDDVLAVVRAELARVAADGITAEELERGKGMLRGGLVLGLEDSGSRMSRLGKAELVYDELLGIDEVIERIDAVTLEETRRIAAEIFARPEILAVVGPA</sequence>
<feature type="compositionally biased region" description="Low complexity" evidence="3">
    <location>
        <begin position="1"/>
        <end position="30"/>
    </location>
</feature>
<feature type="domain" description="Peptidase M16 N-terminal" evidence="4">
    <location>
        <begin position="69"/>
        <end position="217"/>
    </location>
</feature>
<keyword evidence="7" id="KW-1185">Reference proteome</keyword>
<protein>
    <submittedName>
        <fullName evidence="6">Pitrilysin family protein</fullName>
    </submittedName>
</protein>
<dbReference type="Proteomes" id="UP001482520">
    <property type="component" value="Unassembled WGS sequence"/>
</dbReference>
<dbReference type="Pfam" id="PF05193">
    <property type="entry name" value="Peptidase_M16_C"/>
    <property type="match status" value="1"/>
</dbReference>
<dbReference type="InterPro" id="IPR007863">
    <property type="entry name" value="Peptidase_M16_C"/>
</dbReference>
<feature type="region of interest" description="Disordered" evidence="3">
    <location>
        <begin position="1"/>
        <end position="40"/>
    </location>
</feature>
<proteinExistence type="inferred from homology"/>
<comment type="similarity">
    <text evidence="1 2">Belongs to the peptidase M16 family.</text>
</comment>
<dbReference type="PANTHER" id="PTHR11851:SF49">
    <property type="entry name" value="MITOCHONDRIAL-PROCESSING PEPTIDASE SUBUNIT ALPHA"/>
    <property type="match status" value="1"/>
</dbReference>
<evidence type="ECO:0000256" key="1">
    <source>
        <dbReference type="ARBA" id="ARBA00007261"/>
    </source>
</evidence>
<evidence type="ECO:0000259" key="4">
    <source>
        <dbReference type="Pfam" id="PF00675"/>
    </source>
</evidence>